<accession>A0A834I6S3</accession>
<protein>
    <submittedName>
        <fullName evidence="1">Uncharacterized protein</fullName>
    </submittedName>
</protein>
<dbReference type="EMBL" id="JAACXV010013338">
    <property type="protein sequence ID" value="KAF7273697.1"/>
    <property type="molecule type" value="Genomic_DNA"/>
</dbReference>
<keyword evidence="2" id="KW-1185">Reference proteome</keyword>
<proteinExistence type="predicted"/>
<evidence type="ECO:0000313" key="2">
    <source>
        <dbReference type="Proteomes" id="UP000625711"/>
    </source>
</evidence>
<name>A0A834I6S3_RHYFE</name>
<comment type="caution">
    <text evidence="1">The sequence shown here is derived from an EMBL/GenBank/DDBJ whole genome shotgun (WGS) entry which is preliminary data.</text>
</comment>
<sequence>MLPLGIQFYLLPEKKEDGTKRTFLERLRWDFSFSTVLLLLKLIDIWIFEPKIFIVSPEENCKNKEETLVSHRLFY</sequence>
<dbReference type="AlphaFoldDB" id="A0A834I6S3"/>
<gene>
    <name evidence="1" type="ORF">GWI33_013609</name>
</gene>
<reference evidence="1" key="1">
    <citation type="submission" date="2020-08" db="EMBL/GenBank/DDBJ databases">
        <title>Genome sequencing and assembly of the red palm weevil Rhynchophorus ferrugineus.</title>
        <authorList>
            <person name="Dias G.B."/>
            <person name="Bergman C.M."/>
            <person name="Manee M."/>
        </authorList>
    </citation>
    <scope>NUCLEOTIDE SEQUENCE</scope>
    <source>
        <strain evidence="1">AA-2017</strain>
        <tissue evidence="1">Whole larva</tissue>
    </source>
</reference>
<dbReference type="Proteomes" id="UP000625711">
    <property type="component" value="Unassembled WGS sequence"/>
</dbReference>
<evidence type="ECO:0000313" key="1">
    <source>
        <dbReference type="EMBL" id="KAF7273697.1"/>
    </source>
</evidence>
<organism evidence="1 2">
    <name type="scientific">Rhynchophorus ferrugineus</name>
    <name type="common">Red palm weevil</name>
    <name type="synonym">Curculio ferrugineus</name>
    <dbReference type="NCBI Taxonomy" id="354439"/>
    <lineage>
        <taxon>Eukaryota</taxon>
        <taxon>Metazoa</taxon>
        <taxon>Ecdysozoa</taxon>
        <taxon>Arthropoda</taxon>
        <taxon>Hexapoda</taxon>
        <taxon>Insecta</taxon>
        <taxon>Pterygota</taxon>
        <taxon>Neoptera</taxon>
        <taxon>Endopterygota</taxon>
        <taxon>Coleoptera</taxon>
        <taxon>Polyphaga</taxon>
        <taxon>Cucujiformia</taxon>
        <taxon>Curculionidae</taxon>
        <taxon>Dryophthorinae</taxon>
        <taxon>Rhynchophorus</taxon>
    </lineage>
</organism>